<dbReference type="Pfam" id="PF25332">
    <property type="entry name" value="C2_PACS_N"/>
    <property type="match status" value="2"/>
</dbReference>
<reference evidence="7" key="2">
    <citation type="submission" date="2018-07" db="EMBL/GenBank/DDBJ databases">
        <authorList>
            <person name="Quirk P.G."/>
            <person name="Krulwich T.A."/>
        </authorList>
    </citation>
    <scope>NUCLEOTIDE SEQUENCE</scope>
</reference>
<gene>
    <name evidence="6" type="primary">CSON006338</name>
</gene>
<dbReference type="InterPro" id="IPR019381">
    <property type="entry name" value="PACS1/2_C"/>
</dbReference>
<feature type="domain" description="Phosphofurin acidic cluster sorting protein 1/2 N-terminal C2" evidence="5">
    <location>
        <begin position="90"/>
        <end position="175"/>
    </location>
</feature>
<sequence>MKVKMPCLSSKAKLKQRCCINNKILCSLKITRLSLMTPLPPDLTSLSLAVKMQSSKRTLRSHEIPVPQIITPGGGGGNVGNAGILGQQQQVLLQSNGIAGELRSPPFFETDLDLHFSLQYPHFLKRDGNRLLILLQRRKKYKSRTILGYKTLAEGVIRMDYVLQKSVDMTVELIASGKAGRQGLSLATVRATQVSSIPVDSDNKNNNSVVVALQNEYSDDDEEPDFSSNEDNDDRIDRYKRSYNGKRSSYSKMGLSQGDVDPDDGNLVKNDGDSDSELDNFERKKGGRAKFNRRNFKQKIVALLKRFKVPEELEGGTGGRGHATLGGERDLDALFQELESLSCGEGEESGQDIDSISIGSTPKPSLRPFFTSSRQVLHDNSAEVWERNAYNSVKNEYNPNKWDYTGLINNQIMSNQDINMINNANKKSSPVSLDRSGEWRNDSSGNEGAPSTDPDIPNATESVAASSPPKDSSAKNETGGGDRRSRLFRTSSSTPSNKKKQSLSFSLTNSGEPQPMQQLQQQLSQQQFSQLPPKSVLDACLSPTNVEPRKTLLDQLTKTFNTEISILPEVVVLVGPQEPHGGTSSPKISDLLSRTFKVTFSPQNTAEIKAILSALMIKIQKYCNSNAKPPNTIKVVLVGGDWLQGAVLRHYVDLLGVRPPDWANHIRYYIVPIGSSAIARYLSSIDTTYGSLFGTEAWQQLCDRLATLDATDTKMDGIEITDRFHKYVFCSGPCTQVPIAEAMVNYKEEESCQIFVPFISDVKLTCIDTNVLSLDMDESMSTSVSQPGSQTASGSPPQSGRNSPPMPSTPSASSNQTNSQEAVELQIDYWPIARPVIDGKEKSQAKDKDQGKNSIKSTFRSLQVWRLPPYPLTGEISSGLTLSYSTKEKKQKSKYLNFHITIQFHLLLTFN</sequence>
<feature type="region of interest" description="Disordered" evidence="3">
    <location>
        <begin position="344"/>
        <end position="367"/>
    </location>
</feature>
<evidence type="ECO:0000313" key="7">
    <source>
        <dbReference type="EMBL" id="SSX33358.1"/>
    </source>
</evidence>
<dbReference type="OMA" id="FANWETD"/>
<feature type="domain" description="Phosphofurin acidic cluster sorting protein 1/2 C-terminal" evidence="4">
    <location>
        <begin position="552"/>
        <end position="892"/>
    </location>
</feature>
<proteinExistence type="inferred from homology"/>
<feature type="region of interest" description="Disordered" evidence="3">
    <location>
        <begin position="423"/>
        <end position="530"/>
    </location>
</feature>
<feature type="compositionally biased region" description="Low complexity" evidence="3">
    <location>
        <begin position="513"/>
        <end position="530"/>
    </location>
</feature>
<evidence type="ECO:0000313" key="6">
    <source>
        <dbReference type="EMBL" id="SSX13939.1"/>
    </source>
</evidence>
<keyword evidence="2" id="KW-0597">Phosphoprotein</keyword>
<organism evidence="6">
    <name type="scientific">Culicoides sonorensis</name>
    <name type="common">Biting midge</name>
    <dbReference type="NCBI Taxonomy" id="179676"/>
    <lineage>
        <taxon>Eukaryota</taxon>
        <taxon>Metazoa</taxon>
        <taxon>Ecdysozoa</taxon>
        <taxon>Arthropoda</taxon>
        <taxon>Hexapoda</taxon>
        <taxon>Insecta</taxon>
        <taxon>Pterygota</taxon>
        <taxon>Neoptera</taxon>
        <taxon>Endopterygota</taxon>
        <taxon>Diptera</taxon>
        <taxon>Nematocera</taxon>
        <taxon>Chironomoidea</taxon>
        <taxon>Ceratopogonidae</taxon>
        <taxon>Ceratopogoninae</taxon>
        <taxon>Culicoides</taxon>
        <taxon>Monoculicoides</taxon>
    </lineage>
</organism>
<reference evidence="6" key="1">
    <citation type="submission" date="2018-04" db="EMBL/GenBank/DDBJ databases">
        <authorList>
            <person name="Go L.Y."/>
            <person name="Mitchell J.A."/>
        </authorList>
    </citation>
    <scope>NUCLEOTIDE SEQUENCE</scope>
    <source>
        <tissue evidence="6">Whole organism</tissue>
    </source>
</reference>
<dbReference type="AlphaFoldDB" id="A0A336L930"/>
<evidence type="ECO:0000256" key="1">
    <source>
        <dbReference type="ARBA" id="ARBA00008590"/>
    </source>
</evidence>
<feature type="domain" description="Phosphofurin acidic cluster sorting protein 1/2 N-terminal C2" evidence="5">
    <location>
        <begin position="24"/>
        <end position="67"/>
    </location>
</feature>
<protein>
    <submittedName>
        <fullName evidence="6">CSON006338 protein</fullName>
    </submittedName>
</protein>
<accession>A0A336L930</accession>
<dbReference type="Pfam" id="PF10254">
    <property type="entry name" value="Pacs-1"/>
    <property type="match status" value="1"/>
</dbReference>
<dbReference type="PANTHER" id="PTHR13280">
    <property type="entry name" value="PHOSPHOFURIN ACIDIC CLUSTER SORTING PROTEIN"/>
    <property type="match status" value="1"/>
</dbReference>
<dbReference type="EMBL" id="UFQS01002393">
    <property type="protein sequence ID" value="SSX13939.1"/>
    <property type="molecule type" value="Genomic_DNA"/>
</dbReference>
<feature type="compositionally biased region" description="Polar residues" evidence="3">
    <location>
        <begin position="502"/>
        <end position="512"/>
    </location>
</feature>
<evidence type="ECO:0000259" key="5">
    <source>
        <dbReference type="Pfam" id="PF25332"/>
    </source>
</evidence>
<evidence type="ECO:0000256" key="2">
    <source>
        <dbReference type="ARBA" id="ARBA00022553"/>
    </source>
</evidence>
<evidence type="ECO:0000256" key="3">
    <source>
        <dbReference type="SAM" id="MobiDB-lite"/>
    </source>
</evidence>
<dbReference type="VEuPathDB" id="VectorBase:CSON006338"/>
<feature type="compositionally biased region" description="Low complexity" evidence="3">
    <location>
        <begin position="462"/>
        <end position="471"/>
    </location>
</feature>
<evidence type="ECO:0000259" key="4">
    <source>
        <dbReference type="Pfam" id="PF10254"/>
    </source>
</evidence>
<feature type="compositionally biased region" description="Polar residues" evidence="3">
    <location>
        <begin position="779"/>
        <end position="802"/>
    </location>
</feature>
<feature type="region of interest" description="Disordered" evidence="3">
    <location>
        <begin position="778"/>
        <end position="820"/>
    </location>
</feature>
<dbReference type="GO" id="GO:0072659">
    <property type="term" value="P:protein localization to plasma membrane"/>
    <property type="evidence" value="ECO:0007669"/>
    <property type="project" value="TreeGrafter"/>
</dbReference>
<name>A0A336L930_CULSO</name>
<feature type="compositionally biased region" description="Acidic residues" evidence="3">
    <location>
        <begin position="217"/>
        <end position="234"/>
    </location>
</feature>
<comment type="similarity">
    <text evidence="1">Belongs to the PACS family.</text>
</comment>
<dbReference type="InterPro" id="IPR057541">
    <property type="entry name" value="PACS1/2_N"/>
</dbReference>
<feature type="region of interest" description="Disordered" evidence="3">
    <location>
        <begin position="215"/>
        <end position="281"/>
    </location>
</feature>
<dbReference type="PANTHER" id="PTHR13280:SF17">
    <property type="entry name" value="KRUEPPEL TARGET AT 95D, ISOFORM A"/>
    <property type="match status" value="1"/>
</dbReference>
<dbReference type="EMBL" id="UFQT01002393">
    <property type="protein sequence ID" value="SSX33358.1"/>
    <property type="molecule type" value="Genomic_DNA"/>
</dbReference>